<evidence type="ECO:0000313" key="5">
    <source>
        <dbReference type="Proteomes" id="UP001188597"/>
    </source>
</evidence>
<dbReference type="Proteomes" id="UP001188597">
    <property type="component" value="Unassembled WGS sequence"/>
</dbReference>
<comment type="caution">
    <text evidence="4">The sequence shown here is derived from an EMBL/GenBank/DDBJ whole genome shotgun (WGS) entry which is preliminary data.</text>
</comment>
<evidence type="ECO:0000256" key="3">
    <source>
        <dbReference type="ARBA" id="ARBA00023315"/>
    </source>
</evidence>
<keyword evidence="2" id="KW-0808">Transferase</keyword>
<dbReference type="PANTHER" id="PTHR31623">
    <property type="entry name" value="F21J9.9"/>
    <property type="match status" value="1"/>
</dbReference>
<proteinExistence type="inferred from homology"/>
<sequence>MDSLHCQIDTSVILLRSMDMEVPALAVVQGPVPNKFLPHELDDIDDAALAVQVNFCNCGGIIIAVCISNKVADALSIAMFVTGWAASASEDRSLRCPEFDFS</sequence>
<protein>
    <submittedName>
        <fullName evidence="4">Uncharacterized protein</fullName>
    </submittedName>
</protein>
<dbReference type="GO" id="GO:0016746">
    <property type="term" value="F:acyltransferase activity"/>
    <property type="evidence" value="ECO:0007669"/>
    <property type="project" value="UniProtKB-KW"/>
</dbReference>
<evidence type="ECO:0000256" key="2">
    <source>
        <dbReference type="ARBA" id="ARBA00022679"/>
    </source>
</evidence>
<gene>
    <name evidence="4" type="ORF">RJ639_008581</name>
</gene>
<name>A0AA88VSS8_9ASTE</name>
<evidence type="ECO:0000256" key="1">
    <source>
        <dbReference type="ARBA" id="ARBA00009861"/>
    </source>
</evidence>
<dbReference type="Gene3D" id="3.30.559.10">
    <property type="entry name" value="Chloramphenicol acetyltransferase-like domain"/>
    <property type="match status" value="1"/>
</dbReference>
<evidence type="ECO:0000313" key="4">
    <source>
        <dbReference type="EMBL" id="KAK3013158.1"/>
    </source>
</evidence>
<comment type="similarity">
    <text evidence="1">Belongs to the plant acyltransferase family.</text>
</comment>
<dbReference type="EMBL" id="JAVXUP010001320">
    <property type="protein sequence ID" value="KAK3013158.1"/>
    <property type="molecule type" value="Genomic_DNA"/>
</dbReference>
<organism evidence="4 5">
    <name type="scientific">Escallonia herrerae</name>
    <dbReference type="NCBI Taxonomy" id="1293975"/>
    <lineage>
        <taxon>Eukaryota</taxon>
        <taxon>Viridiplantae</taxon>
        <taxon>Streptophyta</taxon>
        <taxon>Embryophyta</taxon>
        <taxon>Tracheophyta</taxon>
        <taxon>Spermatophyta</taxon>
        <taxon>Magnoliopsida</taxon>
        <taxon>eudicotyledons</taxon>
        <taxon>Gunneridae</taxon>
        <taxon>Pentapetalae</taxon>
        <taxon>asterids</taxon>
        <taxon>campanulids</taxon>
        <taxon>Escalloniales</taxon>
        <taxon>Escalloniaceae</taxon>
        <taxon>Escallonia</taxon>
    </lineage>
</organism>
<dbReference type="AlphaFoldDB" id="A0AA88VSS8"/>
<reference evidence="4" key="1">
    <citation type="submission" date="2022-12" db="EMBL/GenBank/DDBJ databases">
        <title>Draft genome assemblies for two species of Escallonia (Escalloniales).</title>
        <authorList>
            <person name="Chanderbali A."/>
            <person name="Dervinis C."/>
            <person name="Anghel I."/>
            <person name="Soltis D."/>
            <person name="Soltis P."/>
            <person name="Zapata F."/>
        </authorList>
    </citation>
    <scope>NUCLEOTIDE SEQUENCE</scope>
    <source>
        <strain evidence="4">UCBG64.0493</strain>
        <tissue evidence="4">Leaf</tissue>
    </source>
</reference>
<keyword evidence="3" id="KW-0012">Acyltransferase</keyword>
<dbReference type="PANTHER" id="PTHR31623:SF17">
    <property type="entry name" value="F21J9.9"/>
    <property type="match status" value="1"/>
</dbReference>
<dbReference type="Pfam" id="PF02458">
    <property type="entry name" value="Transferase"/>
    <property type="match status" value="1"/>
</dbReference>
<keyword evidence="5" id="KW-1185">Reference proteome</keyword>
<dbReference type="InterPro" id="IPR023213">
    <property type="entry name" value="CAT-like_dom_sf"/>
</dbReference>
<accession>A0AA88VSS8</accession>